<dbReference type="Proteomes" id="UP000196365">
    <property type="component" value="Unassembled WGS sequence"/>
</dbReference>
<evidence type="ECO:0000256" key="5">
    <source>
        <dbReference type="ARBA" id="ARBA00022777"/>
    </source>
</evidence>
<keyword evidence="6" id="KW-0067">ATP-binding</keyword>
<keyword evidence="5 8" id="KW-0418">Kinase</keyword>
<protein>
    <recommendedName>
        <fullName evidence="2">Glucokinase</fullName>
    </recommendedName>
    <alternativeName>
        <fullName evidence="7">Glucose kinase</fullName>
    </alternativeName>
</protein>
<dbReference type="PANTHER" id="PTHR18964">
    <property type="entry name" value="ROK (REPRESSOR, ORF, KINASE) FAMILY"/>
    <property type="match status" value="1"/>
</dbReference>
<accession>A0A1T4NW92</accession>
<keyword evidence="4" id="KW-0547">Nucleotide-binding</keyword>
<dbReference type="SUPFAM" id="SSF53067">
    <property type="entry name" value="Actin-like ATPase domain"/>
    <property type="match status" value="1"/>
</dbReference>
<dbReference type="Pfam" id="PF00480">
    <property type="entry name" value="ROK"/>
    <property type="match status" value="1"/>
</dbReference>
<evidence type="ECO:0000256" key="1">
    <source>
        <dbReference type="ARBA" id="ARBA00006479"/>
    </source>
</evidence>
<gene>
    <name evidence="8" type="ORF">SAMN02745973_01825</name>
</gene>
<evidence type="ECO:0000256" key="2">
    <source>
        <dbReference type="ARBA" id="ARBA00014701"/>
    </source>
</evidence>
<name>A0A1T4NW92_9FIRM</name>
<dbReference type="GO" id="GO:0006096">
    <property type="term" value="P:glycolytic process"/>
    <property type="evidence" value="ECO:0007669"/>
    <property type="project" value="InterPro"/>
</dbReference>
<keyword evidence="9" id="KW-1185">Reference proteome</keyword>
<dbReference type="GO" id="GO:0005524">
    <property type="term" value="F:ATP binding"/>
    <property type="evidence" value="ECO:0007669"/>
    <property type="project" value="UniProtKB-KW"/>
</dbReference>
<dbReference type="GO" id="GO:0005737">
    <property type="term" value="C:cytoplasm"/>
    <property type="evidence" value="ECO:0007669"/>
    <property type="project" value="InterPro"/>
</dbReference>
<dbReference type="InterPro" id="IPR004654">
    <property type="entry name" value="ROK_glcA"/>
</dbReference>
<keyword evidence="3" id="KW-0808">Transferase</keyword>
<dbReference type="PANTHER" id="PTHR18964:SF149">
    <property type="entry name" value="BIFUNCTIONAL UDP-N-ACETYLGLUCOSAMINE 2-EPIMERASE_N-ACETYLMANNOSAMINE KINASE"/>
    <property type="match status" value="1"/>
</dbReference>
<dbReference type="Gene3D" id="3.30.420.40">
    <property type="match status" value="2"/>
</dbReference>
<dbReference type="RefSeq" id="WP_087679200.1">
    <property type="nucleotide sequence ID" value="NZ_FUWV01000013.1"/>
</dbReference>
<evidence type="ECO:0000256" key="6">
    <source>
        <dbReference type="ARBA" id="ARBA00022840"/>
    </source>
</evidence>
<evidence type="ECO:0000256" key="7">
    <source>
        <dbReference type="ARBA" id="ARBA00032386"/>
    </source>
</evidence>
<comment type="similarity">
    <text evidence="1">Belongs to the ROK (NagC/XylR) family.</text>
</comment>
<dbReference type="InterPro" id="IPR000600">
    <property type="entry name" value="ROK"/>
</dbReference>
<dbReference type="InterPro" id="IPR043129">
    <property type="entry name" value="ATPase_NBD"/>
</dbReference>
<evidence type="ECO:0000256" key="4">
    <source>
        <dbReference type="ARBA" id="ARBA00022741"/>
    </source>
</evidence>
<evidence type="ECO:0000313" key="9">
    <source>
        <dbReference type="Proteomes" id="UP000196365"/>
    </source>
</evidence>
<reference evidence="8 9" key="1">
    <citation type="submission" date="2017-02" db="EMBL/GenBank/DDBJ databases">
        <authorList>
            <person name="Peterson S.W."/>
        </authorList>
    </citation>
    <scope>NUCLEOTIDE SEQUENCE [LARGE SCALE GENOMIC DNA]</scope>
    <source>
        <strain evidence="8 9">DSM 15102</strain>
    </source>
</reference>
<dbReference type="EMBL" id="FUWV01000013">
    <property type="protein sequence ID" value="SJZ83493.1"/>
    <property type="molecule type" value="Genomic_DNA"/>
</dbReference>
<dbReference type="NCBIfam" id="TIGR00744">
    <property type="entry name" value="ROK_glcA_fam"/>
    <property type="match status" value="1"/>
</dbReference>
<evidence type="ECO:0000313" key="8">
    <source>
        <dbReference type="EMBL" id="SJZ83493.1"/>
    </source>
</evidence>
<dbReference type="AlphaFoldDB" id="A0A1T4NW92"/>
<proteinExistence type="inferred from homology"/>
<dbReference type="GO" id="GO:0004340">
    <property type="term" value="F:glucokinase activity"/>
    <property type="evidence" value="ECO:0007669"/>
    <property type="project" value="InterPro"/>
</dbReference>
<evidence type="ECO:0000256" key="3">
    <source>
        <dbReference type="ARBA" id="ARBA00022679"/>
    </source>
</evidence>
<organism evidence="8 9">
    <name type="scientific">Garciella nitratireducens DSM 15102</name>
    <dbReference type="NCBI Taxonomy" id="1121911"/>
    <lineage>
        <taxon>Bacteria</taxon>
        <taxon>Bacillati</taxon>
        <taxon>Bacillota</taxon>
        <taxon>Clostridia</taxon>
        <taxon>Eubacteriales</taxon>
        <taxon>Eubacteriaceae</taxon>
        <taxon>Garciella</taxon>
    </lineage>
</organism>
<sequence length="316" mass="33943">MRIGVDLGGTNIKVGAVNDKGEIVFQNTRPTKAEKGVEGIVKDIIEQIEEILQRTNISREQLQSIGIGVPGLVEKSTGKIIHLTNLFLDNVDLGQKIQAYFHKPIFVDNDATVAGLAEKIAGSTQGVKNSIFITLGTGVGGGIIINDKVYNGGHGWGSEIGHIVVGENFYDCNCGRNGCLETFASATALIRYVKKRIEEGKKESFILEKVGGKIDQIEGKTIIDAAREGDILAKEAMDRLIQYLAIGIVNLLNVLDPEKVVIGGGLSKAGDFLLNPLKEEVQKRLSFKEVTYGDIVLARLGNDAGIIGAAFLGENV</sequence>
<dbReference type="OrthoDB" id="9810372at2"/>